<keyword evidence="10" id="KW-1185">Reference proteome</keyword>
<gene>
    <name evidence="7" type="ORF">APU01nite_17460</name>
    <name evidence="8" type="ORF">SAMN04488100_13231</name>
</gene>
<keyword evidence="3 5" id="KW-1133">Transmembrane helix</keyword>
<dbReference type="STRING" id="426703.SAMN04488100_13231"/>
<dbReference type="PANTHER" id="PTHR37305">
    <property type="entry name" value="INTEGRAL MEMBRANE PROTEIN-RELATED"/>
    <property type="match status" value="1"/>
</dbReference>
<feature type="transmembrane region" description="Helical" evidence="5">
    <location>
        <begin position="210"/>
        <end position="229"/>
    </location>
</feature>
<evidence type="ECO:0000256" key="1">
    <source>
        <dbReference type="ARBA" id="ARBA00004141"/>
    </source>
</evidence>
<evidence type="ECO:0000256" key="2">
    <source>
        <dbReference type="ARBA" id="ARBA00022692"/>
    </source>
</evidence>
<accession>A0A1H7WCV0</accession>
<dbReference type="PANTHER" id="PTHR37305:SF1">
    <property type="entry name" value="MEMBRANE PROTEIN"/>
    <property type="match status" value="1"/>
</dbReference>
<reference evidence="8 9" key="1">
    <citation type="submission" date="2016-10" db="EMBL/GenBank/DDBJ databases">
        <authorList>
            <person name="de Groot N.N."/>
        </authorList>
    </citation>
    <scope>NUCLEOTIDE SEQUENCE [LARGE SCALE GENOMIC DNA]</scope>
    <source>
        <strain evidence="8 9">DSM 19182</strain>
    </source>
</reference>
<feature type="transmembrane region" description="Helical" evidence="5">
    <location>
        <begin position="21"/>
        <end position="48"/>
    </location>
</feature>
<dbReference type="GO" id="GO:0140359">
    <property type="term" value="F:ABC-type transporter activity"/>
    <property type="evidence" value="ECO:0007669"/>
    <property type="project" value="InterPro"/>
</dbReference>
<keyword evidence="4 5" id="KW-0472">Membrane</keyword>
<dbReference type="EMBL" id="BJUX01000021">
    <property type="protein sequence ID" value="GEK89707.1"/>
    <property type="molecule type" value="Genomic_DNA"/>
</dbReference>
<feature type="transmembrane region" description="Helical" evidence="5">
    <location>
        <begin position="235"/>
        <end position="252"/>
    </location>
</feature>
<sequence length="265" mass="29597">MNKSEQALIKKDIQELLSNKQVLLPMIIVPLLFVVIFPSVLLIGAQYVTDMDSNVFTDIEPLIKQLQFDSSAYTPAQLLIKITVDFLFPPFFLIISILSSSVMGASSFVGEKEHHTMESLFYTPISMERLLRAKIFGVFLPSFVVTLFSFLIFTVIINVGGLVYFDQLIFPTVQWLLIVGWLSPALSMLSLVFTALVSAKANSFQGAQQISGLLVLPVILLLVGQTSGLFLLNDFFLVVIGSLMFLVDFFLIKQVSKRFSPEKLI</sequence>
<feature type="domain" description="ABC-2 type transporter transmembrane" evidence="6">
    <location>
        <begin position="81"/>
        <end position="242"/>
    </location>
</feature>
<dbReference type="OrthoDB" id="72437at2"/>
<dbReference type="AlphaFoldDB" id="A0A1H7WCV0"/>
<feature type="transmembrane region" description="Helical" evidence="5">
    <location>
        <begin position="87"/>
        <end position="109"/>
    </location>
</feature>
<evidence type="ECO:0000256" key="3">
    <source>
        <dbReference type="ARBA" id="ARBA00022989"/>
    </source>
</evidence>
<keyword evidence="2 5" id="KW-0812">Transmembrane</keyword>
<proteinExistence type="predicted"/>
<comment type="subcellular location">
    <subcellularLocation>
        <location evidence="1">Membrane</location>
        <topology evidence="1">Multi-pass membrane protein</topology>
    </subcellularLocation>
</comment>
<evidence type="ECO:0000313" key="8">
    <source>
        <dbReference type="EMBL" id="SEM18895.1"/>
    </source>
</evidence>
<dbReference type="RefSeq" id="WP_091489357.1">
    <property type="nucleotide sequence ID" value="NZ_BJUX01000021.1"/>
</dbReference>
<dbReference type="Pfam" id="PF12698">
    <property type="entry name" value="ABC2_membrane_3"/>
    <property type="match status" value="1"/>
</dbReference>
<protein>
    <submittedName>
        <fullName evidence="7">ABC transporter permease</fullName>
    </submittedName>
    <submittedName>
        <fullName evidence="8">ABC-2 family transporter protein</fullName>
    </submittedName>
</protein>
<dbReference type="EMBL" id="FOBL01000032">
    <property type="protein sequence ID" value="SEM18895.1"/>
    <property type="molecule type" value="Genomic_DNA"/>
</dbReference>
<dbReference type="Proteomes" id="UP000198548">
    <property type="component" value="Unassembled WGS sequence"/>
</dbReference>
<organism evidence="8 9">
    <name type="scientific">Alkalibacterium putridalgicola</name>
    <dbReference type="NCBI Taxonomy" id="426703"/>
    <lineage>
        <taxon>Bacteria</taxon>
        <taxon>Bacillati</taxon>
        <taxon>Bacillota</taxon>
        <taxon>Bacilli</taxon>
        <taxon>Lactobacillales</taxon>
        <taxon>Carnobacteriaceae</taxon>
        <taxon>Alkalibacterium</taxon>
    </lineage>
</organism>
<dbReference type="InterPro" id="IPR013525">
    <property type="entry name" value="ABC2_TM"/>
</dbReference>
<feature type="transmembrane region" description="Helical" evidence="5">
    <location>
        <begin position="135"/>
        <end position="163"/>
    </location>
</feature>
<evidence type="ECO:0000259" key="6">
    <source>
        <dbReference type="Pfam" id="PF12698"/>
    </source>
</evidence>
<reference evidence="7 10" key="2">
    <citation type="submission" date="2019-07" db="EMBL/GenBank/DDBJ databases">
        <title>Whole genome shotgun sequence of Alkalibacterium putridalgicola NBRC 103243.</title>
        <authorList>
            <person name="Hosoyama A."/>
            <person name="Uohara A."/>
            <person name="Ohji S."/>
            <person name="Ichikawa N."/>
        </authorList>
    </citation>
    <scope>NUCLEOTIDE SEQUENCE [LARGE SCALE GENOMIC DNA]</scope>
    <source>
        <strain evidence="7 10">NBRC 103243</strain>
    </source>
</reference>
<evidence type="ECO:0000313" key="10">
    <source>
        <dbReference type="Proteomes" id="UP000321425"/>
    </source>
</evidence>
<evidence type="ECO:0000313" key="7">
    <source>
        <dbReference type="EMBL" id="GEK89707.1"/>
    </source>
</evidence>
<dbReference type="GO" id="GO:0016020">
    <property type="term" value="C:membrane"/>
    <property type="evidence" value="ECO:0007669"/>
    <property type="project" value="UniProtKB-SubCell"/>
</dbReference>
<name>A0A1H7WCV0_9LACT</name>
<evidence type="ECO:0000256" key="5">
    <source>
        <dbReference type="SAM" id="Phobius"/>
    </source>
</evidence>
<evidence type="ECO:0000256" key="4">
    <source>
        <dbReference type="ARBA" id="ARBA00023136"/>
    </source>
</evidence>
<feature type="transmembrane region" description="Helical" evidence="5">
    <location>
        <begin position="175"/>
        <end position="198"/>
    </location>
</feature>
<evidence type="ECO:0000313" key="9">
    <source>
        <dbReference type="Proteomes" id="UP000198548"/>
    </source>
</evidence>
<dbReference type="Proteomes" id="UP000321425">
    <property type="component" value="Unassembled WGS sequence"/>
</dbReference>